<organism evidence="1 2">
    <name type="scientific">Hohenbuehelia grisea</name>
    <dbReference type="NCBI Taxonomy" id="104357"/>
    <lineage>
        <taxon>Eukaryota</taxon>
        <taxon>Fungi</taxon>
        <taxon>Dikarya</taxon>
        <taxon>Basidiomycota</taxon>
        <taxon>Agaricomycotina</taxon>
        <taxon>Agaricomycetes</taxon>
        <taxon>Agaricomycetidae</taxon>
        <taxon>Agaricales</taxon>
        <taxon>Pleurotineae</taxon>
        <taxon>Pleurotaceae</taxon>
        <taxon>Hohenbuehelia</taxon>
    </lineage>
</organism>
<reference evidence="2" key="1">
    <citation type="submission" date="2024-06" db="EMBL/GenBank/DDBJ databases">
        <title>Multi-omics analyses provide insights into the biosynthesis of the anticancer antibiotic pleurotin in Hohenbuehelia grisea.</title>
        <authorList>
            <person name="Weaver J.A."/>
            <person name="Alberti F."/>
        </authorList>
    </citation>
    <scope>NUCLEOTIDE SEQUENCE [LARGE SCALE GENOMIC DNA]</scope>
    <source>
        <strain evidence="2">T-177</strain>
    </source>
</reference>
<dbReference type="EMBL" id="JASNQZ010000007">
    <property type="protein sequence ID" value="KAL0954795.1"/>
    <property type="molecule type" value="Genomic_DNA"/>
</dbReference>
<comment type="caution">
    <text evidence="1">The sequence shown here is derived from an EMBL/GenBank/DDBJ whole genome shotgun (WGS) entry which is preliminary data.</text>
</comment>
<evidence type="ECO:0000313" key="2">
    <source>
        <dbReference type="Proteomes" id="UP001556367"/>
    </source>
</evidence>
<accession>A0ABR3JH53</accession>
<gene>
    <name evidence="1" type="ORF">HGRIS_003742</name>
</gene>
<name>A0ABR3JH53_9AGAR</name>
<keyword evidence="2" id="KW-1185">Reference proteome</keyword>
<dbReference type="Proteomes" id="UP001556367">
    <property type="component" value="Unassembled WGS sequence"/>
</dbReference>
<protein>
    <submittedName>
        <fullName evidence="1">Uncharacterized protein</fullName>
    </submittedName>
</protein>
<sequence>MSSLPDLSTGTLRRKFSADFPEPAGPSRVGKVMGNRMPWYVPLWCGVTASPGSGPVLDWFLVFVFWALGPTLGAGKLASSMVMPNPGSPPLEICALNRLHHTLPVGSRPPESDPCEFCGGAAAQLRILSESLSLALGDAGDDGRATTG</sequence>
<evidence type="ECO:0000313" key="1">
    <source>
        <dbReference type="EMBL" id="KAL0954795.1"/>
    </source>
</evidence>
<proteinExistence type="predicted"/>